<dbReference type="EMBL" id="KN819466">
    <property type="protein sequence ID" value="KIJ09407.1"/>
    <property type="molecule type" value="Genomic_DNA"/>
</dbReference>
<evidence type="ECO:0000313" key="5">
    <source>
        <dbReference type="Proteomes" id="UP000053647"/>
    </source>
</evidence>
<organism evidence="4 5">
    <name type="scientific">Paxillus involutus ATCC 200175</name>
    <dbReference type="NCBI Taxonomy" id="664439"/>
    <lineage>
        <taxon>Eukaryota</taxon>
        <taxon>Fungi</taxon>
        <taxon>Dikarya</taxon>
        <taxon>Basidiomycota</taxon>
        <taxon>Agaricomycotina</taxon>
        <taxon>Agaricomycetes</taxon>
        <taxon>Agaricomycetidae</taxon>
        <taxon>Boletales</taxon>
        <taxon>Paxilineae</taxon>
        <taxon>Paxillaceae</taxon>
        <taxon>Paxillus</taxon>
    </lineage>
</organism>
<protein>
    <submittedName>
        <fullName evidence="4">Uncharacterized protein</fullName>
    </submittedName>
</protein>
<dbReference type="InterPro" id="IPR040251">
    <property type="entry name" value="SEC31-like"/>
</dbReference>
<sequence>MAAMPDIESNDSQTIVVPTRAMIWSSPPSVGSASIKNNTFRIYPFDLLSAIELCLSAERYTDAILLAIQGGDELLQRTQNVYFERRTPDNPYLCLFQSIVTNDLDDVVQNGGVVILCKFTSAEEFGGLAEQSGVMVKFQAGDLKRGWLRRQTWRVN</sequence>
<proteinExistence type="predicted"/>
<dbReference type="PANTHER" id="PTHR13923:SF11">
    <property type="entry name" value="SECRETORY 31, ISOFORM D"/>
    <property type="match status" value="1"/>
</dbReference>
<keyword evidence="5" id="KW-1185">Reference proteome</keyword>
<dbReference type="PANTHER" id="PTHR13923">
    <property type="entry name" value="SEC31-RELATED PROTEIN"/>
    <property type="match status" value="1"/>
</dbReference>
<evidence type="ECO:0000256" key="2">
    <source>
        <dbReference type="ARBA" id="ARBA00022574"/>
    </source>
</evidence>
<dbReference type="AlphaFoldDB" id="A0A0C9TNJ9"/>
<dbReference type="GO" id="GO:0070971">
    <property type="term" value="C:endoplasmic reticulum exit site"/>
    <property type="evidence" value="ECO:0007669"/>
    <property type="project" value="TreeGrafter"/>
</dbReference>
<dbReference type="HOGENOM" id="CLU_1687199_0_0_1"/>
<dbReference type="Proteomes" id="UP000053647">
    <property type="component" value="Unassembled WGS sequence"/>
</dbReference>
<dbReference type="GO" id="GO:0090110">
    <property type="term" value="P:COPII-coated vesicle cargo loading"/>
    <property type="evidence" value="ECO:0007669"/>
    <property type="project" value="TreeGrafter"/>
</dbReference>
<evidence type="ECO:0000256" key="3">
    <source>
        <dbReference type="ARBA" id="ARBA00022737"/>
    </source>
</evidence>
<dbReference type="GO" id="GO:0030127">
    <property type="term" value="C:COPII vesicle coat"/>
    <property type="evidence" value="ECO:0007669"/>
    <property type="project" value="TreeGrafter"/>
</dbReference>
<keyword evidence="2" id="KW-0853">WD repeat</keyword>
<name>A0A0C9TNJ9_PAXIN</name>
<dbReference type="GO" id="GO:0007029">
    <property type="term" value="P:endoplasmic reticulum organization"/>
    <property type="evidence" value="ECO:0007669"/>
    <property type="project" value="TreeGrafter"/>
</dbReference>
<dbReference type="OrthoDB" id="3254524at2759"/>
<gene>
    <name evidence="4" type="ORF">PAXINDRAFT_17505</name>
</gene>
<reference evidence="4 5" key="1">
    <citation type="submission" date="2014-06" db="EMBL/GenBank/DDBJ databases">
        <authorList>
            <consortium name="DOE Joint Genome Institute"/>
            <person name="Kuo A."/>
            <person name="Kohler A."/>
            <person name="Nagy L.G."/>
            <person name="Floudas D."/>
            <person name="Copeland A."/>
            <person name="Barry K.W."/>
            <person name="Cichocki N."/>
            <person name="Veneault-Fourrey C."/>
            <person name="LaButti K."/>
            <person name="Lindquist E.A."/>
            <person name="Lipzen A."/>
            <person name="Lundell T."/>
            <person name="Morin E."/>
            <person name="Murat C."/>
            <person name="Sun H."/>
            <person name="Tunlid A."/>
            <person name="Henrissat B."/>
            <person name="Grigoriev I.V."/>
            <person name="Hibbett D.S."/>
            <person name="Martin F."/>
            <person name="Nordberg H.P."/>
            <person name="Cantor M.N."/>
            <person name="Hua S.X."/>
        </authorList>
    </citation>
    <scope>NUCLEOTIDE SEQUENCE [LARGE SCALE GENOMIC DNA]</scope>
    <source>
        <strain evidence="4 5">ATCC 200175</strain>
    </source>
</reference>
<evidence type="ECO:0000313" key="4">
    <source>
        <dbReference type="EMBL" id="KIJ09407.1"/>
    </source>
</evidence>
<keyword evidence="1" id="KW-0813">Transport</keyword>
<evidence type="ECO:0000256" key="1">
    <source>
        <dbReference type="ARBA" id="ARBA00022448"/>
    </source>
</evidence>
<dbReference type="GO" id="GO:0005198">
    <property type="term" value="F:structural molecule activity"/>
    <property type="evidence" value="ECO:0007669"/>
    <property type="project" value="TreeGrafter"/>
</dbReference>
<reference evidence="5" key="2">
    <citation type="submission" date="2015-01" db="EMBL/GenBank/DDBJ databases">
        <title>Evolutionary Origins and Diversification of the Mycorrhizal Mutualists.</title>
        <authorList>
            <consortium name="DOE Joint Genome Institute"/>
            <consortium name="Mycorrhizal Genomics Consortium"/>
            <person name="Kohler A."/>
            <person name="Kuo A."/>
            <person name="Nagy L.G."/>
            <person name="Floudas D."/>
            <person name="Copeland A."/>
            <person name="Barry K.W."/>
            <person name="Cichocki N."/>
            <person name="Veneault-Fourrey C."/>
            <person name="LaButti K."/>
            <person name="Lindquist E.A."/>
            <person name="Lipzen A."/>
            <person name="Lundell T."/>
            <person name="Morin E."/>
            <person name="Murat C."/>
            <person name="Riley R."/>
            <person name="Ohm R."/>
            <person name="Sun H."/>
            <person name="Tunlid A."/>
            <person name="Henrissat B."/>
            <person name="Grigoriev I.V."/>
            <person name="Hibbett D.S."/>
            <person name="Martin F."/>
        </authorList>
    </citation>
    <scope>NUCLEOTIDE SEQUENCE [LARGE SCALE GENOMIC DNA]</scope>
    <source>
        <strain evidence="5">ATCC 200175</strain>
    </source>
</reference>
<dbReference type="Gene3D" id="1.25.40.980">
    <property type="match status" value="1"/>
</dbReference>
<keyword evidence="3" id="KW-0677">Repeat</keyword>
<accession>A0A0C9TNJ9</accession>